<sequence>MKRIVFMGVPAFGHTNPTIALVKKLVEDGHQVRYYTITNFREILEAQGAEVICYDEKMDYVTVEHVNKPTHDQTNHFSILLSLVSEAIEDMIENYLDDIRNYQPHVIVGDSLAFWASIIADKLAIPCVSSNTHFAFNKHTPTMLSHLTWPDSLALLIQSPKIIKHYKKIKGLGYKTRHVTDLSLTREDIPVIVTTSQEFQPTGDTFGDNIFFTGPIIRDSLTTWSKKDRPLIYISLGTVNNQASAFYQNCFKALADKPFDVVLSVGVETDIESLGIIPSNITVTHKVDQIAILKEADVFLTHCGLNSTSEALYYEVPLLVFPQTDEQSIVANQVLTKGAGIKLKNTQPKTIATGIDILLNDNKYRAKASQIARTFKASGGVEKAEQVILDYCL</sequence>
<evidence type="ECO:0000313" key="4">
    <source>
        <dbReference type="EMBL" id="SUN35318.1"/>
    </source>
</evidence>
<name>A0A380JB75_STRDO</name>
<proteinExistence type="inferred from homology"/>
<dbReference type="CDD" id="cd03784">
    <property type="entry name" value="GT1_Gtf-like"/>
    <property type="match status" value="1"/>
</dbReference>
<gene>
    <name evidence="4" type="primary">oleD</name>
    <name evidence="4" type="ORF">NCTC11391_00298</name>
</gene>
<dbReference type="InterPro" id="IPR006326">
    <property type="entry name" value="UDPGT_MGT-like"/>
</dbReference>
<reference evidence="4 5" key="1">
    <citation type="submission" date="2018-06" db="EMBL/GenBank/DDBJ databases">
        <authorList>
            <consortium name="Pathogen Informatics"/>
            <person name="Doyle S."/>
        </authorList>
    </citation>
    <scope>NUCLEOTIDE SEQUENCE [LARGE SCALE GENOMIC DNA]</scope>
    <source>
        <strain evidence="5">NCTC 11391</strain>
    </source>
</reference>
<evidence type="ECO:0000313" key="5">
    <source>
        <dbReference type="Proteomes" id="UP000254082"/>
    </source>
</evidence>
<dbReference type="PANTHER" id="PTHR48050:SF13">
    <property type="entry name" value="STEROL 3-BETA-GLUCOSYLTRANSFERASE UGT80A2"/>
    <property type="match status" value="1"/>
</dbReference>
<dbReference type="EMBL" id="UHFA01000002">
    <property type="protein sequence ID" value="SUN35318.1"/>
    <property type="molecule type" value="Genomic_DNA"/>
</dbReference>
<dbReference type="GO" id="GO:0017000">
    <property type="term" value="P:antibiotic biosynthetic process"/>
    <property type="evidence" value="ECO:0007669"/>
    <property type="project" value="UniProtKB-ARBA"/>
</dbReference>
<evidence type="ECO:0000259" key="3">
    <source>
        <dbReference type="Pfam" id="PF06722"/>
    </source>
</evidence>
<dbReference type="InterPro" id="IPR010610">
    <property type="entry name" value="EryCIII-like_C"/>
</dbReference>
<keyword evidence="5" id="KW-1185">Reference proteome</keyword>
<dbReference type="SUPFAM" id="SSF53756">
    <property type="entry name" value="UDP-Glycosyltransferase/glycogen phosphorylase"/>
    <property type="match status" value="1"/>
</dbReference>
<accession>A0A380JB75</accession>
<dbReference type="InterPro" id="IPR002213">
    <property type="entry name" value="UDP_glucos_trans"/>
</dbReference>
<dbReference type="RefSeq" id="WP_002999568.1">
    <property type="nucleotide sequence ID" value="NZ_UHFA01000002.1"/>
</dbReference>
<dbReference type="InterPro" id="IPR050426">
    <property type="entry name" value="Glycosyltransferase_28"/>
</dbReference>
<dbReference type="EC" id="2.4.1.-" evidence="4"/>
<dbReference type="OrthoDB" id="6620093at2"/>
<dbReference type="Gene3D" id="3.40.50.2000">
    <property type="entry name" value="Glycogen Phosphorylase B"/>
    <property type="match status" value="2"/>
</dbReference>
<evidence type="ECO:0000256" key="1">
    <source>
        <dbReference type="ARBA" id="ARBA00009995"/>
    </source>
</evidence>
<keyword evidence="4" id="KW-0328">Glycosyltransferase</keyword>
<keyword evidence="2 4" id="KW-0808">Transferase</keyword>
<dbReference type="Pfam" id="PF06722">
    <property type="entry name" value="EryCIII-like_C"/>
    <property type="match status" value="1"/>
</dbReference>
<dbReference type="AlphaFoldDB" id="A0A380JB75"/>
<comment type="similarity">
    <text evidence="1">Belongs to the UDP-glycosyltransferase family.</text>
</comment>
<organism evidence="4 5">
    <name type="scientific">Streptococcus downei MFe28</name>
    <dbReference type="NCBI Taxonomy" id="764290"/>
    <lineage>
        <taxon>Bacteria</taxon>
        <taxon>Bacillati</taxon>
        <taxon>Bacillota</taxon>
        <taxon>Bacilli</taxon>
        <taxon>Lactobacillales</taxon>
        <taxon>Streptococcaceae</taxon>
        <taxon>Streptococcus</taxon>
    </lineage>
</organism>
<feature type="domain" description="Erythromycin biosynthesis protein CIII-like C-terminal" evidence="3">
    <location>
        <begin position="261"/>
        <end position="374"/>
    </location>
</feature>
<dbReference type="Proteomes" id="UP000254082">
    <property type="component" value="Unassembled WGS sequence"/>
</dbReference>
<dbReference type="GO" id="GO:0008194">
    <property type="term" value="F:UDP-glycosyltransferase activity"/>
    <property type="evidence" value="ECO:0007669"/>
    <property type="project" value="InterPro"/>
</dbReference>
<dbReference type="NCBIfam" id="TIGR01426">
    <property type="entry name" value="MGT"/>
    <property type="match status" value="1"/>
</dbReference>
<dbReference type="GO" id="GO:0016758">
    <property type="term" value="F:hexosyltransferase activity"/>
    <property type="evidence" value="ECO:0007669"/>
    <property type="project" value="InterPro"/>
</dbReference>
<dbReference type="PANTHER" id="PTHR48050">
    <property type="entry name" value="STEROL 3-BETA-GLUCOSYLTRANSFERASE"/>
    <property type="match status" value="1"/>
</dbReference>
<protein>
    <submittedName>
        <fullName evidence="4">UDP-glucoronosyl and UDP-glucosyl transferase</fullName>
        <ecNumber evidence="4">2.4.1.-</ecNumber>
    </submittedName>
</protein>
<dbReference type="FunFam" id="3.40.50.2000:FF:000072">
    <property type="entry name" value="Glycosyl transferase"/>
    <property type="match status" value="1"/>
</dbReference>
<evidence type="ECO:0000256" key="2">
    <source>
        <dbReference type="ARBA" id="ARBA00022679"/>
    </source>
</evidence>